<evidence type="ECO:0000313" key="4">
    <source>
        <dbReference type="EMBL" id="OAJ43626.1"/>
    </source>
</evidence>
<reference evidence="4 5" key="1">
    <citation type="submission" date="2006-10" db="EMBL/GenBank/DDBJ databases">
        <title>The Genome Sequence of Batrachochytrium dendrobatidis JEL423.</title>
        <authorList>
            <consortium name="The Broad Institute Genome Sequencing Platform"/>
            <person name="Birren B."/>
            <person name="Lander E."/>
            <person name="Galagan J."/>
            <person name="Cuomo C."/>
            <person name="Devon K."/>
            <person name="Jaffe D."/>
            <person name="Butler J."/>
            <person name="Alvarez P."/>
            <person name="Gnerre S."/>
            <person name="Grabherr M."/>
            <person name="Kleber M."/>
            <person name="Mauceli E."/>
            <person name="Brockman W."/>
            <person name="Young S."/>
            <person name="LaButti K."/>
            <person name="Sykes S."/>
            <person name="DeCaprio D."/>
            <person name="Crawford M."/>
            <person name="Koehrsen M."/>
            <person name="Engels R."/>
            <person name="Montgomery P."/>
            <person name="Pearson M."/>
            <person name="Howarth C."/>
            <person name="Larson L."/>
            <person name="White J."/>
            <person name="O'Leary S."/>
            <person name="Kodira C."/>
            <person name="Zeng Q."/>
            <person name="Yandava C."/>
            <person name="Alvarado L."/>
            <person name="Longcore J."/>
            <person name="James T."/>
        </authorList>
    </citation>
    <scope>NUCLEOTIDE SEQUENCE [LARGE SCALE GENOMIC DNA]</scope>
    <source>
        <strain evidence="4 5">JEL423</strain>
    </source>
</reference>
<accession>A0A177WUQ1</accession>
<reference evidence="4 5" key="2">
    <citation type="submission" date="2016-05" db="EMBL/GenBank/DDBJ databases">
        <title>Lineage-specific infection strategies underlie the spectrum of fungal disease in amphibians.</title>
        <authorList>
            <person name="Cuomo C.A."/>
            <person name="Farrer R.A."/>
            <person name="James T."/>
            <person name="Longcore J."/>
            <person name="Birren B."/>
        </authorList>
    </citation>
    <scope>NUCLEOTIDE SEQUENCE [LARGE SCALE GENOMIC DNA]</scope>
    <source>
        <strain evidence="4 5">JEL423</strain>
    </source>
</reference>
<dbReference type="GO" id="GO:0046872">
    <property type="term" value="F:metal ion binding"/>
    <property type="evidence" value="ECO:0007669"/>
    <property type="project" value="UniProtKB-KW"/>
</dbReference>
<dbReference type="STRING" id="403673.A0A177WUQ1"/>
<feature type="compositionally biased region" description="Polar residues" evidence="3">
    <location>
        <begin position="568"/>
        <end position="587"/>
    </location>
</feature>
<feature type="region of interest" description="Disordered" evidence="3">
    <location>
        <begin position="568"/>
        <end position="590"/>
    </location>
</feature>
<dbReference type="eggNOG" id="KOG1101">
    <property type="taxonomic scope" value="Eukaryota"/>
</dbReference>
<feature type="region of interest" description="Disordered" evidence="3">
    <location>
        <begin position="30"/>
        <end position="60"/>
    </location>
</feature>
<sequence>MTLSMEQRLATFNTRGKFAWPFKSENTTLGSSLDASTHSKSKAAGVSKSKSANLDPSDGNIEVPTSSVLAKQGLIHTPTSKDSILLKCTYCDNCIHGNSWNNTLVSVGSQDSLPQSPIEAHFIDTPACTMAKIWATSLLVRTYCDRGEPIPPSIHPNNASMLAARLDTFNNDWPYQSSKGANKGLVPIKMAAAGLLYYPTSDSKDTVLCPYCDLSLDGWESGDSPTNEHKRRNTECPFFTVTPFDELIKPLDKVQSRSKTARVGVKTDTSMDSEPYKVKPTYKARSKESGSSSKKDNGSNSSISVASENTLLQGLVNTLASPGKPSRGKRTIASKPKSVNKANGLLLPSSPGSFVNEEDAVSDLQNTDEQETQEIKIKSKSYTTKEKEKEPEADLIEDTDDATQYRSKNTVADKSANKKRERKTKSKITVSKKVKPAVDEVESSEPLLVQDKNDKDIAELTDTTLNNAYIGANVTSEEKNNLTSIVVGRFDEAIRDIKIDRERIEPSDDSDFDTAAGHGKPKAKVVAAKRVRRDNPNVCIKTKIAVKDSDANTEEEIAVVSRLRPRVSNSMAQSESSMASPTSQSSEVDSEKYFEPAPKATAKKIKKDSAVLLRQKAVKKIADECMDLPLGEFLARMRDLSVSWAQETYSQQLELLALTLKLE</sequence>
<proteinExistence type="predicted"/>
<dbReference type="EMBL" id="DS022310">
    <property type="protein sequence ID" value="OAJ43626.1"/>
    <property type="molecule type" value="Genomic_DNA"/>
</dbReference>
<evidence type="ECO:0008006" key="6">
    <source>
        <dbReference type="Google" id="ProtNLM"/>
    </source>
</evidence>
<protein>
    <recommendedName>
        <fullName evidence="6">BIR-domain-containing protein</fullName>
    </recommendedName>
</protein>
<dbReference type="Proteomes" id="UP000077115">
    <property type="component" value="Unassembled WGS sequence"/>
</dbReference>
<feature type="region of interest" description="Disordered" evidence="3">
    <location>
        <begin position="318"/>
        <end position="446"/>
    </location>
</feature>
<feature type="region of interest" description="Disordered" evidence="3">
    <location>
        <begin position="255"/>
        <end position="303"/>
    </location>
</feature>
<organism evidence="4 5">
    <name type="scientific">Batrachochytrium dendrobatidis (strain JEL423)</name>
    <dbReference type="NCBI Taxonomy" id="403673"/>
    <lineage>
        <taxon>Eukaryota</taxon>
        <taxon>Fungi</taxon>
        <taxon>Fungi incertae sedis</taxon>
        <taxon>Chytridiomycota</taxon>
        <taxon>Chytridiomycota incertae sedis</taxon>
        <taxon>Chytridiomycetes</taxon>
        <taxon>Rhizophydiales</taxon>
        <taxon>Rhizophydiales incertae sedis</taxon>
        <taxon>Batrachochytrium</taxon>
    </lineage>
</organism>
<feature type="compositionally biased region" description="Basic and acidic residues" evidence="3">
    <location>
        <begin position="285"/>
        <end position="297"/>
    </location>
</feature>
<dbReference type="AlphaFoldDB" id="A0A177WUQ1"/>
<feature type="compositionally biased region" description="Basic and acidic residues" evidence="3">
    <location>
        <begin position="373"/>
        <end position="392"/>
    </location>
</feature>
<dbReference type="PANTHER" id="PTHR46771:SF5">
    <property type="entry name" value="DETERIN"/>
    <property type="match status" value="1"/>
</dbReference>
<dbReference type="VEuPathDB" id="FungiDB:BDEG_26968"/>
<dbReference type="SMART" id="SM00238">
    <property type="entry name" value="BIR"/>
    <property type="match status" value="1"/>
</dbReference>
<dbReference type="InterPro" id="IPR051190">
    <property type="entry name" value="Baculoviral_IAP"/>
</dbReference>
<dbReference type="SUPFAM" id="SSF57924">
    <property type="entry name" value="Inhibitor of apoptosis (IAP) repeat"/>
    <property type="match status" value="1"/>
</dbReference>
<feature type="compositionally biased region" description="Polar residues" evidence="3">
    <location>
        <begin position="402"/>
        <end position="412"/>
    </location>
</feature>
<feature type="compositionally biased region" description="Low complexity" evidence="3">
    <location>
        <begin position="42"/>
        <end position="52"/>
    </location>
</feature>
<feature type="region of interest" description="Disordered" evidence="3">
    <location>
        <begin position="506"/>
        <end position="526"/>
    </location>
</feature>
<keyword evidence="1" id="KW-0479">Metal-binding</keyword>
<name>A0A177WUQ1_BATDL</name>
<gene>
    <name evidence="4" type="ORF">BDEG_26968</name>
</gene>
<dbReference type="OrthoDB" id="2196114at2759"/>
<dbReference type="PROSITE" id="PS50143">
    <property type="entry name" value="BIR_REPEAT_2"/>
    <property type="match status" value="2"/>
</dbReference>
<dbReference type="Gene3D" id="1.10.1170.10">
    <property type="entry name" value="Inhibitor Of Apoptosis Protein (2mihbC-IAP-1), Chain A"/>
    <property type="match status" value="2"/>
</dbReference>
<keyword evidence="2" id="KW-0862">Zinc</keyword>
<dbReference type="Pfam" id="PF00653">
    <property type="entry name" value="BIR"/>
    <property type="match status" value="1"/>
</dbReference>
<evidence type="ECO:0000313" key="5">
    <source>
        <dbReference type="Proteomes" id="UP000077115"/>
    </source>
</evidence>
<dbReference type="InterPro" id="IPR001370">
    <property type="entry name" value="BIR_rpt"/>
</dbReference>
<feature type="compositionally biased region" description="Acidic residues" evidence="3">
    <location>
        <begin position="356"/>
        <end position="372"/>
    </location>
</feature>
<evidence type="ECO:0000256" key="1">
    <source>
        <dbReference type="ARBA" id="ARBA00022723"/>
    </source>
</evidence>
<dbReference type="PANTHER" id="PTHR46771">
    <property type="entry name" value="DETERIN"/>
    <property type="match status" value="1"/>
</dbReference>
<evidence type="ECO:0000256" key="3">
    <source>
        <dbReference type="SAM" id="MobiDB-lite"/>
    </source>
</evidence>
<feature type="compositionally biased region" description="Basic residues" evidence="3">
    <location>
        <begin position="417"/>
        <end position="435"/>
    </location>
</feature>
<evidence type="ECO:0000256" key="2">
    <source>
        <dbReference type="ARBA" id="ARBA00022833"/>
    </source>
</evidence>
<dbReference type="CDD" id="cd00022">
    <property type="entry name" value="BIR"/>
    <property type="match status" value="1"/>
</dbReference>